<name>A0A1Y1ILD1_KLENI</name>
<keyword evidence="4" id="KW-1185">Reference proteome</keyword>
<dbReference type="GO" id="GO:0006357">
    <property type="term" value="P:regulation of transcription by RNA polymerase II"/>
    <property type="evidence" value="ECO:0000318"/>
    <property type="project" value="GO_Central"/>
</dbReference>
<dbReference type="STRING" id="105231.A0A1Y1ILD1"/>
<gene>
    <name evidence="3" type="ORF">KFL_007050030</name>
</gene>
<protein>
    <submittedName>
        <fullName evidence="3">SWIB/MDM2 domain superfamily protein</fullName>
    </submittedName>
</protein>
<dbReference type="GO" id="GO:0016514">
    <property type="term" value="C:SWI/SNF complex"/>
    <property type="evidence" value="ECO:0000318"/>
    <property type="project" value="GO_Central"/>
</dbReference>
<feature type="domain" description="DM2" evidence="2">
    <location>
        <begin position="352"/>
        <end position="430"/>
    </location>
</feature>
<dbReference type="GO" id="GO:0005634">
    <property type="term" value="C:nucleus"/>
    <property type="evidence" value="ECO:0000318"/>
    <property type="project" value="GO_Central"/>
</dbReference>
<dbReference type="PROSITE" id="PS51925">
    <property type="entry name" value="SWIB_MDM2"/>
    <property type="match status" value="1"/>
</dbReference>
<dbReference type="Pfam" id="PF02201">
    <property type="entry name" value="SWIB"/>
    <property type="match status" value="1"/>
</dbReference>
<accession>A0A1Y1ILD1</accession>
<dbReference type="SMART" id="SM00151">
    <property type="entry name" value="SWIB"/>
    <property type="match status" value="1"/>
</dbReference>
<feature type="compositionally biased region" description="Polar residues" evidence="1">
    <location>
        <begin position="139"/>
        <end position="148"/>
    </location>
</feature>
<dbReference type="InterPro" id="IPR003121">
    <property type="entry name" value="SWIB_MDM2_domain"/>
</dbReference>
<reference evidence="3 4" key="1">
    <citation type="journal article" date="2014" name="Nat. Commun.">
        <title>Klebsormidium flaccidum genome reveals primary factors for plant terrestrial adaptation.</title>
        <authorList>
            <person name="Hori K."/>
            <person name="Maruyama F."/>
            <person name="Fujisawa T."/>
            <person name="Togashi T."/>
            <person name="Yamamoto N."/>
            <person name="Seo M."/>
            <person name="Sato S."/>
            <person name="Yamada T."/>
            <person name="Mori H."/>
            <person name="Tajima N."/>
            <person name="Moriyama T."/>
            <person name="Ikeuchi M."/>
            <person name="Watanabe M."/>
            <person name="Wada H."/>
            <person name="Kobayashi K."/>
            <person name="Saito M."/>
            <person name="Masuda T."/>
            <person name="Sasaki-Sekimoto Y."/>
            <person name="Mashiguchi K."/>
            <person name="Awai K."/>
            <person name="Shimojima M."/>
            <person name="Masuda S."/>
            <person name="Iwai M."/>
            <person name="Nobusawa T."/>
            <person name="Narise T."/>
            <person name="Kondo S."/>
            <person name="Saito H."/>
            <person name="Sato R."/>
            <person name="Murakawa M."/>
            <person name="Ihara Y."/>
            <person name="Oshima-Yamada Y."/>
            <person name="Ohtaka K."/>
            <person name="Satoh M."/>
            <person name="Sonobe K."/>
            <person name="Ishii M."/>
            <person name="Ohtani R."/>
            <person name="Kanamori-Sato M."/>
            <person name="Honoki R."/>
            <person name="Miyazaki D."/>
            <person name="Mochizuki H."/>
            <person name="Umetsu J."/>
            <person name="Higashi K."/>
            <person name="Shibata D."/>
            <person name="Kamiya Y."/>
            <person name="Sato N."/>
            <person name="Nakamura Y."/>
            <person name="Tabata S."/>
            <person name="Ida S."/>
            <person name="Kurokawa K."/>
            <person name="Ohta H."/>
        </authorList>
    </citation>
    <scope>NUCLEOTIDE SEQUENCE [LARGE SCALE GENOMIC DNA]</scope>
    <source>
        <strain evidence="3 4">NIES-2285</strain>
    </source>
</reference>
<feature type="compositionally biased region" description="Low complexity" evidence="1">
    <location>
        <begin position="52"/>
        <end position="77"/>
    </location>
</feature>
<sequence length="573" mass="61850">MASNPGQMGTPAFGNPGSVSHNQLTPDASGRVSPIPFPGFTSGSTPGHPSTPVLGGIAPGLAPGLVTPPFSTVTPSTDRLPGLSASANLRGLTPNQRTPTPGLPPRPTPPSGLPIRPPATASPLGTPALRPGVVGGTPSRFSTPQTGPATGKKRGRPGLGSGITVVKTAEALPAAKRKKKKAAEKQIPERIAAFVPESRLYSQLLELEKRVDATIARKKLDIQEALKIPQRTARTLRVYVFNTSADQPAGGRKKAAAKMDPPSWTLHLTGRLLAPPQTPPNPQTPSLLPRTEDPKFSSFFKKITIELDKELYPEEHTIVWEGARAAGDTDAFEVKRRGAQEFVAKITLEMNYVPERYKLAEGLANLVGIEVDTRPRIIAALWQYIKEKKLQDGSDPTCINADAPLRALFGPEEKLKFAGLAQKLTPHLAPAPPIVIEHRVKLGGQKRTADVCYDITVDAPVALQREMAAFLSSLEKHRDIDAQDSAIAAAIRKINEHRRRRAFYLGFSHSPVDFINGVIASQTRDLKLANGETGRSLERERRSDFYTQAWVEDAVVRYLNRRLATGADSQGGT</sequence>
<evidence type="ECO:0000313" key="4">
    <source>
        <dbReference type="Proteomes" id="UP000054558"/>
    </source>
</evidence>
<dbReference type="AlphaFoldDB" id="A0A1Y1ILD1"/>
<feature type="compositionally biased region" description="Pro residues" evidence="1">
    <location>
        <begin position="101"/>
        <end position="117"/>
    </location>
</feature>
<dbReference type="SUPFAM" id="SSF47592">
    <property type="entry name" value="SWIB/MDM2 domain"/>
    <property type="match status" value="1"/>
</dbReference>
<dbReference type="OrthoDB" id="10263741at2759"/>
<feature type="compositionally biased region" description="Polar residues" evidence="1">
    <location>
        <begin position="17"/>
        <end position="26"/>
    </location>
</feature>
<dbReference type="OMA" id="NFRCNEP"/>
<evidence type="ECO:0000313" key="3">
    <source>
        <dbReference type="EMBL" id="GAQ90942.1"/>
    </source>
</evidence>
<organism evidence="3 4">
    <name type="scientific">Klebsormidium nitens</name>
    <name type="common">Green alga</name>
    <name type="synonym">Ulothrix nitens</name>
    <dbReference type="NCBI Taxonomy" id="105231"/>
    <lineage>
        <taxon>Eukaryota</taxon>
        <taxon>Viridiplantae</taxon>
        <taxon>Streptophyta</taxon>
        <taxon>Klebsormidiophyceae</taxon>
        <taxon>Klebsormidiales</taxon>
        <taxon>Klebsormidiaceae</taxon>
        <taxon>Klebsormidium</taxon>
    </lineage>
</organism>
<dbReference type="Gene3D" id="1.10.245.10">
    <property type="entry name" value="SWIB/MDM2 domain"/>
    <property type="match status" value="1"/>
</dbReference>
<dbReference type="InterPro" id="IPR019835">
    <property type="entry name" value="SWIB_domain"/>
</dbReference>
<feature type="region of interest" description="Disordered" evidence="1">
    <location>
        <begin position="1"/>
        <end position="161"/>
    </location>
</feature>
<proteinExistence type="predicted"/>
<evidence type="ECO:0000256" key="1">
    <source>
        <dbReference type="SAM" id="MobiDB-lite"/>
    </source>
</evidence>
<dbReference type="InterPro" id="IPR036885">
    <property type="entry name" value="SWIB_MDM2_dom_sf"/>
</dbReference>
<dbReference type="PANTHER" id="PTHR13844">
    <property type="entry name" value="SWI/SNF-RELATED MATRIX-ASSOCIATED ACTIN-DEPENDENT REGULATOR OF CHROMATIN SUBFAMILY D"/>
    <property type="match status" value="1"/>
</dbReference>
<dbReference type="CDD" id="cd10568">
    <property type="entry name" value="SWIB_like"/>
    <property type="match status" value="1"/>
</dbReference>
<dbReference type="Proteomes" id="UP000054558">
    <property type="component" value="Unassembled WGS sequence"/>
</dbReference>
<evidence type="ECO:0000259" key="2">
    <source>
        <dbReference type="PROSITE" id="PS51925"/>
    </source>
</evidence>
<dbReference type="EMBL" id="DF237654">
    <property type="protein sequence ID" value="GAQ90942.1"/>
    <property type="molecule type" value="Genomic_DNA"/>
</dbReference>